<evidence type="ECO:0000256" key="1">
    <source>
        <dbReference type="ARBA" id="ARBA00004196"/>
    </source>
</evidence>
<proteinExistence type="inferred from homology"/>
<dbReference type="RefSeq" id="WP_313834177.1">
    <property type="nucleotide sequence ID" value="NZ_JAQOUE010000001.1"/>
</dbReference>
<dbReference type="PANTHER" id="PTHR35936">
    <property type="entry name" value="MEMBRANE-BOUND LYTIC MUREIN TRANSGLYCOSYLASE F"/>
    <property type="match status" value="1"/>
</dbReference>
<dbReference type="Proteomes" id="UP001250932">
    <property type="component" value="Unassembled WGS sequence"/>
</dbReference>
<dbReference type="Gene3D" id="3.40.190.10">
    <property type="entry name" value="Periplasmic binding protein-like II"/>
    <property type="match status" value="2"/>
</dbReference>
<evidence type="ECO:0000313" key="7">
    <source>
        <dbReference type="EMBL" id="MDT7043611.1"/>
    </source>
</evidence>
<organism evidence="7 8">
    <name type="scientific">Candidatus Nitronereus thalassa</name>
    <dbReference type="NCBI Taxonomy" id="3020898"/>
    <lineage>
        <taxon>Bacteria</taxon>
        <taxon>Pseudomonadati</taxon>
        <taxon>Nitrospirota</taxon>
        <taxon>Nitrospiria</taxon>
        <taxon>Nitrospirales</taxon>
        <taxon>Nitrospiraceae</taxon>
        <taxon>Candidatus Nitronereus</taxon>
    </lineage>
</organism>
<dbReference type="InterPro" id="IPR001638">
    <property type="entry name" value="Solute-binding_3/MltF_N"/>
</dbReference>
<accession>A0ABU3KB00</accession>
<dbReference type="PROSITE" id="PS01039">
    <property type="entry name" value="SBP_BACTERIAL_3"/>
    <property type="match status" value="1"/>
</dbReference>
<dbReference type="EMBL" id="JAQOUE010000001">
    <property type="protein sequence ID" value="MDT7043611.1"/>
    <property type="molecule type" value="Genomic_DNA"/>
</dbReference>
<keyword evidence="8" id="KW-1185">Reference proteome</keyword>
<dbReference type="SMART" id="SM00062">
    <property type="entry name" value="PBPb"/>
    <property type="match status" value="1"/>
</dbReference>
<sequence>MNVFHSAFTRRLVIGMLGFYLLCIPTFLMADQTATVHQGTLKRVLETQTLRVGVSLFTPWTMKNKKGELIGFEIDVAKQLAKDLGVKVELKPFDWEDIIPALHKKNIDIIVAGITITPQRALQVSFSQPYANSGVGLATNIRLTKDFTGLKDLNHSAINLAAISKTVSADLVGRVFPKANLTLYANSQEAIHALLEGEVHGYVEHNPIPTFLAIDHPQKVDEPLSRPLLQTYAGFAVNHGNQDFLNFLNAWITAHEADGWLDSTQNYWFESVDWRAEVGSGK</sequence>
<dbReference type="SMART" id="SM00079">
    <property type="entry name" value="PBPe"/>
    <property type="match status" value="1"/>
</dbReference>
<dbReference type="PANTHER" id="PTHR35936:SF38">
    <property type="entry name" value="GLUTAMINE-BINDING PERIPLASMIC PROTEIN"/>
    <property type="match status" value="1"/>
</dbReference>
<evidence type="ECO:0000313" key="8">
    <source>
        <dbReference type="Proteomes" id="UP001250932"/>
    </source>
</evidence>
<evidence type="ECO:0000259" key="6">
    <source>
        <dbReference type="SMART" id="SM00079"/>
    </source>
</evidence>
<reference evidence="7 8" key="1">
    <citation type="journal article" date="2023" name="ISME J.">
        <title>Cultivation and genomic characterization of novel and ubiquitous marine nitrite-oxidizing bacteria from the Nitrospirales.</title>
        <authorList>
            <person name="Mueller A.J."/>
            <person name="Daebeler A."/>
            <person name="Herbold C.W."/>
            <person name="Kirkegaard R.H."/>
            <person name="Daims H."/>
        </authorList>
    </citation>
    <scope>NUCLEOTIDE SEQUENCE [LARGE SCALE GENOMIC DNA]</scope>
    <source>
        <strain evidence="7 8">EB</strain>
    </source>
</reference>
<protein>
    <submittedName>
        <fullName evidence="7">Transporter substrate-binding domain-containing protein</fullName>
    </submittedName>
</protein>
<comment type="caution">
    <text evidence="7">The sequence shown here is derived from an EMBL/GenBank/DDBJ whole genome shotgun (WGS) entry which is preliminary data.</text>
</comment>
<feature type="domain" description="Solute-binding protein family 3/N-terminal" evidence="5">
    <location>
        <begin position="49"/>
        <end position="272"/>
    </location>
</feature>
<evidence type="ECO:0000256" key="2">
    <source>
        <dbReference type="ARBA" id="ARBA00010333"/>
    </source>
</evidence>
<dbReference type="InterPro" id="IPR018313">
    <property type="entry name" value="SBP_3_CS"/>
</dbReference>
<gene>
    <name evidence="7" type="ORF">PPG34_14735</name>
</gene>
<evidence type="ECO:0000256" key="4">
    <source>
        <dbReference type="RuleBase" id="RU003744"/>
    </source>
</evidence>
<name>A0ABU3KB00_9BACT</name>
<evidence type="ECO:0000256" key="3">
    <source>
        <dbReference type="ARBA" id="ARBA00022729"/>
    </source>
</evidence>
<feature type="domain" description="Ionotropic glutamate receptor C-terminal" evidence="6">
    <location>
        <begin position="49"/>
        <end position="271"/>
    </location>
</feature>
<dbReference type="InterPro" id="IPR001320">
    <property type="entry name" value="Iontro_rcpt_C"/>
</dbReference>
<comment type="similarity">
    <text evidence="2 4">Belongs to the bacterial solute-binding protein 3 family.</text>
</comment>
<dbReference type="Pfam" id="PF00497">
    <property type="entry name" value="SBP_bac_3"/>
    <property type="match status" value="1"/>
</dbReference>
<keyword evidence="3" id="KW-0732">Signal</keyword>
<evidence type="ECO:0000259" key="5">
    <source>
        <dbReference type="SMART" id="SM00062"/>
    </source>
</evidence>
<comment type="subcellular location">
    <subcellularLocation>
        <location evidence="1">Cell envelope</location>
    </subcellularLocation>
</comment>
<dbReference type="SUPFAM" id="SSF53850">
    <property type="entry name" value="Periplasmic binding protein-like II"/>
    <property type="match status" value="1"/>
</dbReference>